<gene>
    <name evidence="1" type="ORF">ACEZDG_31970</name>
</gene>
<comment type="caution">
    <text evidence="1">The sequence shown here is derived from an EMBL/GenBank/DDBJ whole genome shotgun (WGS) entry which is preliminary data.</text>
</comment>
<name>A0ABV6VJN1_9ACTN</name>
<protein>
    <submittedName>
        <fullName evidence="1">PE-PGRS family protein</fullName>
    </submittedName>
</protein>
<evidence type="ECO:0000313" key="1">
    <source>
        <dbReference type="EMBL" id="MFC1413888.1"/>
    </source>
</evidence>
<dbReference type="Gene3D" id="1.25.10.10">
    <property type="entry name" value="Leucine-rich Repeat Variant"/>
    <property type="match status" value="1"/>
</dbReference>
<dbReference type="InterPro" id="IPR016024">
    <property type="entry name" value="ARM-type_fold"/>
</dbReference>
<dbReference type="Proteomes" id="UP001592582">
    <property type="component" value="Unassembled WGS sequence"/>
</dbReference>
<dbReference type="InterPro" id="IPR004830">
    <property type="entry name" value="LRR_variant"/>
</dbReference>
<dbReference type="RefSeq" id="WP_380516496.1">
    <property type="nucleotide sequence ID" value="NZ_JBHEZX010000019.1"/>
</dbReference>
<keyword evidence="2" id="KW-1185">Reference proteome</keyword>
<dbReference type="EMBL" id="JBHEZX010000019">
    <property type="protein sequence ID" value="MFC1413888.1"/>
    <property type="molecule type" value="Genomic_DNA"/>
</dbReference>
<reference evidence="1 2" key="1">
    <citation type="submission" date="2024-09" db="EMBL/GenBank/DDBJ databases">
        <authorList>
            <person name="Lee S.D."/>
        </authorList>
    </citation>
    <scope>NUCLEOTIDE SEQUENCE [LARGE SCALE GENOMIC DNA]</scope>
    <source>
        <strain evidence="1 2">N1-1</strain>
    </source>
</reference>
<accession>A0ABV6VJN1</accession>
<sequence length="670" mass="73829">MTGARSSLTELLERAGLQVVGRGGVAEARPTAAAWRPVIAGSTEPTLAVPDNHPDLVAELNRQWHRLAVEHDVINMDGEFLISVANQGNCCCEHGHWTRVRLAEHWDLAGLLGPKPGQPECVAMSLDGESVLGTTTEEYAVWFVAVAPFTDWLEASAQARAAESTEERAADWRTVMRWKTASAGLRSAWRNGLARNPAAPSSVLLRLFDVAPEERLPSWLIHRELPEEVVGAWVAHPEWRVRKGLAERWALNAEQRAALFRDPSPNHRWIFLTCAVEGRSALTDATYAQLAADPSPRVRAELALHPDLPVRHLVTLAVDPDAKVRRAAVPRAWAQLTPSTQAALLADPDTDVRAEAVLRHHCSAPLSAADFAALPDDRHRERAARTCVLTRELAEDLVRGTETALRGATAQNTNLDTDLVALLGQDAEPNVRWLVSVRPDLTEAERSRTAVEFDPRARCNPLPWVRELEDDEEAMRRCAASAHVMLRRSAACAKNLPPDVVDRLAHDEDWVVRLFLAEHCDQAPADVLLEMLQSWNGYSAARMIEHPNFPRQGALRYADDPNPCLRRLALLDPESTVELVERFSRDPDSGVRWSALRDPRLSPASVIRLLDDPGHGIRDEAAADPRLPTRVLTAVLRDPATAVGAAANPAVSETVMHHLLDLLDRAQVAG</sequence>
<organism evidence="1 2">
    <name type="scientific">Streptacidiphilus alkalitolerans</name>
    <dbReference type="NCBI Taxonomy" id="3342712"/>
    <lineage>
        <taxon>Bacteria</taxon>
        <taxon>Bacillati</taxon>
        <taxon>Actinomycetota</taxon>
        <taxon>Actinomycetes</taxon>
        <taxon>Kitasatosporales</taxon>
        <taxon>Streptomycetaceae</taxon>
        <taxon>Streptacidiphilus</taxon>
    </lineage>
</organism>
<dbReference type="Pfam" id="PF01816">
    <property type="entry name" value="LRV"/>
    <property type="match status" value="1"/>
</dbReference>
<dbReference type="InterPro" id="IPR011989">
    <property type="entry name" value="ARM-like"/>
</dbReference>
<evidence type="ECO:0000313" key="2">
    <source>
        <dbReference type="Proteomes" id="UP001592582"/>
    </source>
</evidence>
<proteinExistence type="predicted"/>
<dbReference type="SUPFAM" id="SSF48371">
    <property type="entry name" value="ARM repeat"/>
    <property type="match status" value="2"/>
</dbReference>